<dbReference type="SMART" id="SM01240">
    <property type="entry name" value="IMPDH"/>
    <property type="match status" value="1"/>
</dbReference>
<dbReference type="InterPro" id="IPR000644">
    <property type="entry name" value="CBS_dom"/>
</dbReference>
<feature type="binding site" evidence="13">
    <location>
        <position position="251"/>
    </location>
    <ligand>
        <name>NAD(+)</name>
        <dbReference type="ChEBI" id="CHEBI:57540"/>
    </ligand>
</feature>
<dbReference type="GO" id="GO:0003938">
    <property type="term" value="F:IMP dehydrogenase activity"/>
    <property type="evidence" value="ECO:0007669"/>
    <property type="project" value="UniProtKB-UniRule"/>
</dbReference>
<feature type="binding site" description="in other chain" evidence="13 17">
    <location>
        <position position="305"/>
    </location>
    <ligand>
        <name>K(+)</name>
        <dbReference type="ChEBI" id="CHEBI:29103"/>
        <note>ligand shared between two tetrameric partners</note>
    </ligand>
</feature>
<feature type="domain" description="CBS" evidence="21">
    <location>
        <begin position="97"/>
        <end position="155"/>
    </location>
</feature>
<dbReference type="InterPro" id="IPR001093">
    <property type="entry name" value="IMP_DH_GMPRt"/>
</dbReference>
<dbReference type="EMBL" id="JAJSON010000014">
    <property type="protein sequence ID" value="MCG9971052.1"/>
    <property type="molecule type" value="Genomic_DNA"/>
</dbReference>
<dbReference type="SUPFAM" id="SSF54631">
    <property type="entry name" value="CBS-domain pair"/>
    <property type="match status" value="1"/>
</dbReference>
<evidence type="ECO:0000256" key="10">
    <source>
        <dbReference type="ARBA" id="ARBA00023027"/>
    </source>
</evidence>
<evidence type="ECO:0000256" key="15">
    <source>
        <dbReference type="PIRSR" id="PIRSR000130-2"/>
    </source>
</evidence>
<comment type="catalytic activity">
    <reaction evidence="12 13 20">
        <text>IMP + NAD(+) + H2O = XMP + NADH + H(+)</text>
        <dbReference type="Rhea" id="RHEA:11708"/>
        <dbReference type="ChEBI" id="CHEBI:15377"/>
        <dbReference type="ChEBI" id="CHEBI:15378"/>
        <dbReference type="ChEBI" id="CHEBI:57464"/>
        <dbReference type="ChEBI" id="CHEBI:57540"/>
        <dbReference type="ChEBI" id="CHEBI:57945"/>
        <dbReference type="ChEBI" id="CHEBI:58053"/>
        <dbReference type="EC" id="1.1.1.205"/>
    </reaction>
</comment>
<proteinExistence type="inferred from homology"/>
<dbReference type="SMART" id="SM00116">
    <property type="entry name" value="CBS"/>
    <property type="match status" value="2"/>
</dbReference>
<dbReference type="FunFam" id="3.20.20.70:FF:000003">
    <property type="entry name" value="GMP reductase"/>
    <property type="match status" value="1"/>
</dbReference>
<evidence type="ECO:0000256" key="5">
    <source>
        <dbReference type="ARBA" id="ARBA00022737"/>
    </source>
</evidence>
<dbReference type="GO" id="GO:0046872">
    <property type="term" value="F:metal ion binding"/>
    <property type="evidence" value="ECO:0007669"/>
    <property type="project" value="UniProtKB-UniRule"/>
</dbReference>
<dbReference type="PANTHER" id="PTHR11911:SF111">
    <property type="entry name" value="INOSINE-5'-MONOPHOSPHATE DEHYDROGENASE"/>
    <property type="match status" value="1"/>
</dbReference>
<keyword evidence="23" id="KW-1185">Reference proteome</keyword>
<evidence type="ECO:0000256" key="4">
    <source>
        <dbReference type="ARBA" id="ARBA00022723"/>
    </source>
</evidence>
<dbReference type="InterPro" id="IPR015875">
    <property type="entry name" value="IMP_DH/GMP_Rdtase_CS"/>
</dbReference>
<dbReference type="PIRSF" id="PIRSF000130">
    <property type="entry name" value="IMPDH"/>
    <property type="match status" value="1"/>
</dbReference>
<comment type="subunit">
    <text evidence="3 13">Homotetramer.</text>
</comment>
<dbReference type="GO" id="GO:0000166">
    <property type="term" value="F:nucleotide binding"/>
    <property type="evidence" value="ECO:0007669"/>
    <property type="project" value="UniProtKB-UniRule"/>
</dbReference>
<comment type="similarity">
    <text evidence="2 13 19">Belongs to the IMPDH/GMPR family.</text>
</comment>
<evidence type="ECO:0000256" key="14">
    <source>
        <dbReference type="PIRSR" id="PIRSR000130-1"/>
    </source>
</evidence>
<dbReference type="RefSeq" id="WP_240096965.1">
    <property type="nucleotide sequence ID" value="NZ_JAJSON010000014.1"/>
</dbReference>
<evidence type="ECO:0000256" key="13">
    <source>
        <dbReference type="HAMAP-Rule" id="MF_01964"/>
    </source>
</evidence>
<feature type="binding site" description="in other chain" evidence="13 17">
    <location>
        <position position="308"/>
    </location>
    <ligand>
        <name>K(+)</name>
        <dbReference type="ChEBI" id="CHEBI:29103"/>
        <note>ligand shared between two tetrameric partners</note>
    </ligand>
</feature>
<comment type="caution">
    <text evidence="22">The sequence shown here is derived from an EMBL/GenBank/DDBJ whole genome shotgun (WGS) entry which is preliminary data.</text>
</comment>
<feature type="binding site" evidence="16">
    <location>
        <begin position="251"/>
        <end position="253"/>
    </location>
    <ligand>
        <name>NAD(+)</name>
        <dbReference type="ChEBI" id="CHEBI:57540"/>
    </ligand>
</feature>
<comment type="caution">
    <text evidence="13">Lacks conserved residue(s) required for the propagation of feature annotation.</text>
</comment>
<feature type="binding site" evidence="13">
    <location>
        <position position="474"/>
    </location>
    <ligand>
        <name>K(+)</name>
        <dbReference type="ChEBI" id="CHEBI:29103"/>
        <note>ligand shared between two tetrameric partners</note>
    </ligand>
</feature>
<dbReference type="CDD" id="cd00381">
    <property type="entry name" value="IMPDH"/>
    <property type="match status" value="1"/>
</dbReference>
<dbReference type="CDD" id="cd04601">
    <property type="entry name" value="CBS_pair_IMPDH"/>
    <property type="match status" value="1"/>
</dbReference>
<feature type="active site" description="Thioimidate intermediate" evidence="13 14">
    <location>
        <position position="308"/>
    </location>
</feature>
<gene>
    <name evidence="13 22" type="primary">guaB</name>
    <name evidence="22" type="ORF">LU635_05325</name>
</gene>
<keyword evidence="11 18" id="KW-0129">CBS domain</keyword>
<dbReference type="PANTHER" id="PTHR11911">
    <property type="entry name" value="INOSINE-5-MONOPHOSPHATE DEHYDROGENASE RELATED"/>
    <property type="match status" value="1"/>
</dbReference>
<feature type="domain" description="CBS" evidence="21">
    <location>
        <begin position="157"/>
        <end position="217"/>
    </location>
</feature>
<keyword evidence="5" id="KW-0677">Repeat</keyword>
<comment type="pathway">
    <text evidence="13 20">Purine metabolism; XMP biosynthesis via de novo pathway; XMP from IMP: step 1/1.</text>
</comment>
<reference evidence="22" key="1">
    <citation type="submission" date="2021-12" db="EMBL/GenBank/DDBJ databases">
        <title>Description of Gramella crocea sp. nov., a new bacterium isolated from activated sludge.</title>
        <authorList>
            <person name="Zhang X."/>
        </authorList>
    </citation>
    <scope>NUCLEOTIDE SEQUENCE</scope>
    <source>
        <strain evidence="22">YB25</strain>
    </source>
</reference>
<dbReference type="NCBIfam" id="TIGR01302">
    <property type="entry name" value="IMP_dehydrog"/>
    <property type="match status" value="1"/>
</dbReference>
<evidence type="ECO:0000256" key="1">
    <source>
        <dbReference type="ARBA" id="ARBA00001958"/>
    </source>
</evidence>
<dbReference type="Proteomes" id="UP001139344">
    <property type="component" value="Unassembled WGS sequence"/>
</dbReference>
<dbReference type="PROSITE" id="PS00487">
    <property type="entry name" value="IMP_DH_GMP_RED"/>
    <property type="match status" value="1"/>
</dbReference>
<evidence type="ECO:0000256" key="16">
    <source>
        <dbReference type="PIRSR" id="PIRSR000130-3"/>
    </source>
</evidence>
<name>A0A9X1UVB3_9FLAO</name>
<feature type="binding site" evidence="13">
    <location>
        <position position="473"/>
    </location>
    <ligand>
        <name>K(+)</name>
        <dbReference type="ChEBI" id="CHEBI:29103"/>
        <note>ligand shared between two tetrameric partners</note>
    </ligand>
</feature>
<dbReference type="EC" id="1.1.1.205" evidence="13 20"/>
<feature type="binding site" evidence="13">
    <location>
        <position position="475"/>
    </location>
    <ligand>
        <name>K(+)</name>
        <dbReference type="ChEBI" id="CHEBI:29103"/>
        <note>ligand shared between two tetrameric partners</note>
    </ligand>
</feature>
<evidence type="ECO:0000256" key="6">
    <source>
        <dbReference type="ARBA" id="ARBA00022749"/>
    </source>
</evidence>
<dbReference type="AlphaFoldDB" id="A0A9X1UVB3"/>
<keyword evidence="9 13" id="KW-0560">Oxidoreductase</keyword>
<dbReference type="InterPro" id="IPR046342">
    <property type="entry name" value="CBS_dom_sf"/>
</dbReference>
<dbReference type="InterPro" id="IPR005990">
    <property type="entry name" value="IMP_DH"/>
</dbReference>
<evidence type="ECO:0000256" key="20">
    <source>
        <dbReference type="RuleBase" id="RU003928"/>
    </source>
</evidence>
<evidence type="ECO:0000259" key="21">
    <source>
        <dbReference type="PROSITE" id="PS51371"/>
    </source>
</evidence>
<dbReference type="PROSITE" id="PS51371">
    <property type="entry name" value="CBS"/>
    <property type="match status" value="2"/>
</dbReference>
<feature type="binding site" evidence="13 16">
    <location>
        <begin position="301"/>
        <end position="303"/>
    </location>
    <ligand>
        <name>NAD(+)</name>
        <dbReference type="ChEBI" id="CHEBI:57540"/>
    </ligand>
</feature>
<feature type="active site" description="Proton acceptor" evidence="13 14">
    <location>
        <position position="404"/>
    </location>
</feature>
<evidence type="ECO:0000313" key="22">
    <source>
        <dbReference type="EMBL" id="MCG9971052.1"/>
    </source>
</evidence>
<keyword evidence="6 13" id="KW-0332">GMP biosynthesis</keyword>
<dbReference type="InterPro" id="IPR013785">
    <property type="entry name" value="Aldolase_TIM"/>
</dbReference>
<evidence type="ECO:0000256" key="9">
    <source>
        <dbReference type="ARBA" id="ARBA00023002"/>
    </source>
</evidence>
<evidence type="ECO:0000256" key="3">
    <source>
        <dbReference type="ARBA" id="ARBA00011881"/>
    </source>
</evidence>
<dbReference type="Pfam" id="PF00571">
    <property type="entry name" value="CBS"/>
    <property type="match status" value="2"/>
</dbReference>
<feature type="binding site" description="in other chain" evidence="13 17">
    <location>
        <position position="303"/>
    </location>
    <ligand>
        <name>K(+)</name>
        <dbReference type="ChEBI" id="CHEBI:29103"/>
        <note>ligand shared between two tetrameric partners</note>
    </ligand>
</feature>
<evidence type="ECO:0000313" key="23">
    <source>
        <dbReference type="Proteomes" id="UP001139344"/>
    </source>
</evidence>
<keyword evidence="7 13" id="KW-0658">Purine biosynthesis</keyword>
<comment type="cofactor">
    <cofactor evidence="1 13">
        <name>K(+)</name>
        <dbReference type="ChEBI" id="CHEBI:29103"/>
    </cofactor>
</comment>
<evidence type="ECO:0000256" key="7">
    <source>
        <dbReference type="ARBA" id="ARBA00022755"/>
    </source>
</evidence>
<sequence length="490" mass="52558">MTAHESKILGDGLTYDDVLLVPAYSDVLPREVSIQSKFTRNIPINVPIVSAAMDTVTESRMAIAMAREGGIGVLHKNMTIEQQALKVRKVKRAESGMIIDPVTLPVTARVRDAKESMREHSIGGIPIVDESGKLLGIVTNRDLRFEKNLSRPISEVMTSENLVTVSEGTSLEDAEDILQENKIEKLPVINKENKLVGLITFRDITKLTQKPMANKDSYGRLRVAAAVGVTADAVHRAEALVNSGVDAIIIDTAHGHTKGVVYVLKEIKNKFPDLEVVVGNIATAEAAKYLVEAGADAVKVGIGPGSICTTRVVAGVGFPQFSAVLEVAAAIKGSGVPVIADGGIRYTGDIPKAIAAGADCVMLGSLLAGTKESPGETIIYEGRKFKSYRGMGSVEAMEKGSKDRYFQDVEDDIKKLVPEGIVGRVPYKGDLEESIHQFVGGLKAGMGYCGSKDIETLKESGRFIRITGAGVHESHPHNVTITKESPNYSR</sequence>
<comment type="function">
    <text evidence="13">Catalyzes the conversion of inosine 5'-phosphate (IMP) to xanthosine 5'-phosphate (XMP), the first committed and rate-limiting step in the de novo synthesis of guanine nucleotides, and therefore plays an important role in the regulation of cell growth.</text>
</comment>
<feature type="binding site" evidence="13 15">
    <location>
        <position position="306"/>
    </location>
    <ligand>
        <name>IMP</name>
        <dbReference type="ChEBI" id="CHEBI:58053"/>
    </ligand>
</feature>
<dbReference type="SUPFAM" id="SSF51412">
    <property type="entry name" value="Inosine monophosphate dehydrogenase (IMPDH)"/>
    <property type="match status" value="1"/>
</dbReference>
<accession>A0A9X1UVB3</accession>
<evidence type="ECO:0000256" key="2">
    <source>
        <dbReference type="ARBA" id="ARBA00005502"/>
    </source>
</evidence>
<dbReference type="HAMAP" id="MF_01964">
    <property type="entry name" value="IMPDH"/>
    <property type="match status" value="1"/>
</dbReference>
<dbReference type="Pfam" id="PF00478">
    <property type="entry name" value="IMPDH"/>
    <property type="match status" value="1"/>
</dbReference>
<evidence type="ECO:0000256" key="19">
    <source>
        <dbReference type="RuleBase" id="RU003927"/>
    </source>
</evidence>
<evidence type="ECO:0000256" key="18">
    <source>
        <dbReference type="PROSITE-ProRule" id="PRU00703"/>
    </source>
</evidence>
<dbReference type="GO" id="GO:0006177">
    <property type="term" value="P:GMP biosynthetic process"/>
    <property type="evidence" value="ECO:0007669"/>
    <property type="project" value="UniProtKB-UniRule"/>
</dbReference>
<dbReference type="Gene3D" id="3.20.20.70">
    <property type="entry name" value="Aldolase class I"/>
    <property type="match status" value="1"/>
</dbReference>
<feature type="binding site" evidence="13 15">
    <location>
        <begin position="341"/>
        <end position="343"/>
    </location>
    <ligand>
        <name>IMP</name>
        <dbReference type="ChEBI" id="CHEBI:58053"/>
    </ligand>
</feature>
<keyword evidence="4 13" id="KW-0479">Metal-binding</keyword>
<dbReference type="GO" id="GO:0006183">
    <property type="term" value="P:GTP biosynthetic process"/>
    <property type="evidence" value="ECO:0007669"/>
    <property type="project" value="TreeGrafter"/>
</dbReference>
<feature type="binding site" evidence="13 15">
    <location>
        <position position="419"/>
    </location>
    <ligand>
        <name>IMP</name>
        <dbReference type="ChEBI" id="CHEBI:58053"/>
    </ligand>
</feature>
<evidence type="ECO:0000256" key="17">
    <source>
        <dbReference type="PIRSR" id="PIRSR000130-4"/>
    </source>
</evidence>
<comment type="activity regulation">
    <text evidence="13">Mycophenolic acid (MPA) is a non-competitive inhibitor that prevents formation of the closed enzyme conformation by binding to the same site as the amobile flap. In contrast, mizoribine monophosphate (MZP) is a competitive inhibitor that induces the closed conformation. MPA is a potent inhibitor of mammalian IMPDHs but a poor inhibitor of the bacterial enzymes. MZP is a more potent inhibitor of bacterial IMPDH.</text>
</comment>
<protein>
    <recommendedName>
        <fullName evidence="13 20">Inosine-5'-monophosphate dehydrogenase</fullName>
        <shortName evidence="13">IMP dehydrogenase</shortName>
        <shortName evidence="13">IMPD</shortName>
        <shortName evidence="13">IMPDH</shortName>
        <ecNumber evidence="13 20">1.1.1.205</ecNumber>
    </recommendedName>
</protein>
<feature type="binding site" evidence="13 15">
    <location>
        <begin position="364"/>
        <end position="365"/>
    </location>
    <ligand>
        <name>IMP</name>
        <dbReference type="ChEBI" id="CHEBI:58053"/>
    </ligand>
</feature>
<keyword evidence="10 13" id="KW-0520">NAD</keyword>
<evidence type="ECO:0000256" key="11">
    <source>
        <dbReference type="ARBA" id="ARBA00023122"/>
    </source>
</evidence>
<feature type="binding site" evidence="13 15">
    <location>
        <begin position="388"/>
        <end position="392"/>
    </location>
    <ligand>
        <name>IMP</name>
        <dbReference type="ChEBI" id="CHEBI:58053"/>
    </ligand>
</feature>
<keyword evidence="8 13" id="KW-0630">Potassium</keyword>
<organism evidence="22 23">
    <name type="scientific">Christiangramia crocea</name>
    <dbReference type="NCBI Taxonomy" id="2904124"/>
    <lineage>
        <taxon>Bacteria</taxon>
        <taxon>Pseudomonadati</taxon>
        <taxon>Bacteroidota</taxon>
        <taxon>Flavobacteriia</taxon>
        <taxon>Flavobacteriales</taxon>
        <taxon>Flavobacteriaceae</taxon>
        <taxon>Christiangramia</taxon>
    </lineage>
</organism>
<evidence type="ECO:0000256" key="8">
    <source>
        <dbReference type="ARBA" id="ARBA00022958"/>
    </source>
</evidence>
<evidence type="ECO:0000256" key="12">
    <source>
        <dbReference type="ARBA" id="ARBA00048028"/>
    </source>
</evidence>